<dbReference type="RefSeq" id="WP_013841972.1">
    <property type="nucleotide sequence ID" value="NC_015589.1"/>
</dbReference>
<keyword evidence="3" id="KW-1185">Reference proteome</keyword>
<evidence type="ECO:0000259" key="1">
    <source>
        <dbReference type="Pfam" id="PF01966"/>
    </source>
</evidence>
<organism evidence="2 3">
    <name type="scientific">Desulforamulus ruminis (strain ATCC 23193 / DSM 2154 / NCIMB 8452 / DL)</name>
    <name type="common">Desulfotomaculum ruminis</name>
    <dbReference type="NCBI Taxonomy" id="696281"/>
    <lineage>
        <taxon>Bacteria</taxon>
        <taxon>Bacillati</taxon>
        <taxon>Bacillota</taxon>
        <taxon>Clostridia</taxon>
        <taxon>Eubacteriales</taxon>
        <taxon>Peptococcaceae</taxon>
        <taxon>Desulforamulus</taxon>
    </lineage>
</organism>
<gene>
    <name evidence="2" type="ordered locus">Desru_1953</name>
</gene>
<keyword evidence="2" id="KW-0378">Hydrolase</keyword>
<proteinExistence type="predicted"/>
<dbReference type="Gene3D" id="1.10.3210.10">
    <property type="entry name" value="Hypothetical protein af1432"/>
    <property type="match status" value="1"/>
</dbReference>
<dbReference type="Proteomes" id="UP000009234">
    <property type="component" value="Chromosome"/>
</dbReference>
<feature type="domain" description="HD" evidence="1">
    <location>
        <begin position="45"/>
        <end position="173"/>
    </location>
</feature>
<dbReference type="InterPro" id="IPR006674">
    <property type="entry name" value="HD_domain"/>
</dbReference>
<dbReference type="EMBL" id="CP002780">
    <property type="protein sequence ID" value="AEG60210.1"/>
    <property type="molecule type" value="Genomic_DNA"/>
</dbReference>
<dbReference type="Pfam" id="PF01966">
    <property type="entry name" value="HD"/>
    <property type="match status" value="1"/>
</dbReference>
<dbReference type="eggNOG" id="COG2206">
    <property type="taxonomic scope" value="Bacteria"/>
</dbReference>
<accession>F6DUS2</accession>
<reference evidence="3" key="1">
    <citation type="submission" date="2011-05" db="EMBL/GenBank/DDBJ databases">
        <title>Complete sequence of Desulfotomaculum ruminis DSM 2154.</title>
        <authorList>
            <person name="Lucas S."/>
            <person name="Copeland A."/>
            <person name="Lapidus A."/>
            <person name="Cheng J.-F."/>
            <person name="Goodwin L."/>
            <person name="Pitluck S."/>
            <person name="Lu M."/>
            <person name="Detter J.C."/>
            <person name="Han C."/>
            <person name="Tapia R."/>
            <person name="Land M."/>
            <person name="Hauser L."/>
            <person name="Kyrpides N."/>
            <person name="Ivanova N."/>
            <person name="Mikhailova N."/>
            <person name="Pagani I."/>
            <person name="Stams A.J.M."/>
            <person name="Plugge C.M."/>
            <person name="Muyzer G."/>
            <person name="Kuever J."/>
            <person name="Parshina S.N."/>
            <person name="Ivanova A.E."/>
            <person name="Nazina T.N."/>
            <person name="Brambilla E."/>
            <person name="Spring S."/>
            <person name="Klenk H.-P."/>
            <person name="Woyke T."/>
        </authorList>
    </citation>
    <scope>NUCLEOTIDE SEQUENCE [LARGE SCALE GENOMIC DNA]</scope>
    <source>
        <strain evidence="3">ATCC 23193 / DSM 2154 / NCIB 8452 / DL</strain>
    </source>
</reference>
<dbReference type="SUPFAM" id="SSF109604">
    <property type="entry name" value="HD-domain/PDEase-like"/>
    <property type="match status" value="1"/>
</dbReference>
<dbReference type="CDD" id="cd00077">
    <property type="entry name" value="HDc"/>
    <property type="match status" value="1"/>
</dbReference>
<dbReference type="GO" id="GO:0016787">
    <property type="term" value="F:hydrolase activity"/>
    <property type="evidence" value="ECO:0007669"/>
    <property type="project" value="UniProtKB-KW"/>
</dbReference>
<evidence type="ECO:0000313" key="2">
    <source>
        <dbReference type="EMBL" id="AEG60210.1"/>
    </source>
</evidence>
<dbReference type="AlphaFoldDB" id="F6DUS2"/>
<protein>
    <submittedName>
        <fullName evidence="2">Metal-dependent phosphohydrolase HD sub domain protein</fullName>
    </submittedName>
</protein>
<dbReference type="InterPro" id="IPR006675">
    <property type="entry name" value="HDIG_dom"/>
</dbReference>
<dbReference type="STRING" id="696281.Desru_1953"/>
<dbReference type="NCBIfam" id="TIGR00277">
    <property type="entry name" value="HDIG"/>
    <property type="match status" value="1"/>
</dbReference>
<dbReference type="OrthoDB" id="68032at2"/>
<dbReference type="InterPro" id="IPR003607">
    <property type="entry name" value="HD/PDEase_dom"/>
</dbReference>
<reference evidence="2 3" key="2">
    <citation type="journal article" date="2012" name="Stand. Genomic Sci.">
        <title>Complete genome sequence of the sulfate-reducing firmicute Desulfotomaculum ruminis type strain (DL(T)).</title>
        <authorList>
            <person name="Spring S."/>
            <person name="Visser M."/>
            <person name="Lu M."/>
            <person name="Copeland A."/>
            <person name="Lapidus A."/>
            <person name="Lucas S."/>
            <person name="Cheng J.F."/>
            <person name="Han C."/>
            <person name="Tapia R."/>
            <person name="Goodwin L.A."/>
            <person name="Pitluck S."/>
            <person name="Ivanova N."/>
            <person name="Land M."/>
            <person name="Hauser L."/>
            <person name="Larimer F."/>
            <person name="Rohde M."/>
            <person name="Goker M."/>
            <person name="Detter J.C."/>
            <person name="Kyrpides N.C."/>
            <person name="Woyke T."/>
            <person name="Schaap P.J."/>
            <person name="Plugge C.M."/>
            <person name="Muyzer G."/>
            <person name="Kuever J."/>
            <person name="Pereira I.A."/>
            <person name="Parshina S.N."/>
            <person name="Bernier-Latmani R."/>
            <person name="Stams A.J."/>
            <person name="Klenk H.P."/>
        </authorList>
    </citation>
    <scope>NUCLEOTIDE SEQUENCE [LARGE SCALE GENOMIC DNA]</scope>
    <source>
        <strain evidence="3">ATCC 23193 / DSM 2154 / NCIB 8452 / DL</strain>
    </source>
</reference>
<sequence>MLNRIGQFAHALFSKIGPSEKKYIQTHLNDQEQRLFFSLDRPTQTHCVRVARTCQVMMMAKEMSVRQHELIRAALLHDIGKPANIIRTRHRVFIVLLTLLAPGLLKRILRQPQGWGKLGQAVLAHVQHPDRGAEMAAKIKLPPDIIDLIRHHHQPYRPGEPMELTILRRADELN</sequence>
<evidence type="ECO:0000313" key="3">
    <source>
        <dbReference type="Proteomes" id="UP000009234"/>
    </source>
</evidence>
<name>F6DUS2_DESRL</name>
<dbReference type="KEGG" id="dru:Desru_1953"/>
<dbReference type="HOGENOM" id="CLU_124473_1_0_9"/>